<dbReference type="Proteomes" id="UP000803884">
    <property type="component" value="Unassembled WGS sequence"/>
</dbReference>
<reference evidence="1 2" key="1">
    <citation type="journal article" date="2020" name="Microbiol. Resour. Announc.">
        <title>Draft Genome Sequence of a Cladosporium Species Isolated from the Mesophotic Ascidian Didemnum maculosum.</title>
        <authorList>
            <person name="Gioti A."/>
            <person name="Siaperas R."/>
            <person name="Nikolaivits E."/>
            <person name="Le Goff G."/>
            <person name="Ouazzani J."/>
            <person name="Kotoulas G."/>
            <person name="Topakas E."/>
        </authorList>
    </citation>
    <scope>NUCLEOTIDE SEQUENCE [LARGE SCALE GENOMIC DNA]</scope>
    <source>
        <strain evidence="1 2">TM138-S3</strain>
    </source>
</reference>
<dbReference type="PANTHER" id="PTHR28181">
    <property type="entry name" value="UPF0655 PROTEIN YCR015C"/>
    <property type="match status" value="1"/>
</dbReference>
<dbReference type="GeneID" id="96004364"/>
<dbReference type="InterPro" id="IPR050849">
    <property type="entry name" value="HAD-like_hydrolase_phosphatase"/>
</dbReference>
<organism evidence="1 2">
    <name type="scientific">Cladosporium halotolerans</name>
    <dbReference type="NCBI Taxonomy" id="1052096"/>
    <lineage>
        <taxon>Eukaryota</taxon>
        <taxon>Fungi</taxon>
        <taxon>Dikarya</taxon>
        <taxon>Ascomycota</taxon>
        <taxon>Pezizomycotina</taxon>
        <taxon>Dothideomycetes</taxon>
        <taxon>Dothideomycetidae</taxon>
        <taxon>Cladosporiales</taxon>
        <taxon>Cladosporiaceae</taxon>
        <taxon>Cladosporium</taxon>
    </lineage>
</organism>
<accession>A0AB34KT70</accession>
<dbReference type="Gene3D" id="3.40.50.1000">
    <property type="entry name" value="HAD superfamily/HAD-like"/>
    <property type="match status" value="1"/>
</dbReference>
<proteinExistence type="predicted"/>
<name>A0AB34KT70_9PEZI</name>
<dbReference type="InterPro" id="IPR036412">
    <property type="entry name" value="HAD-like_sf"/>
</dbReference>
<evidence type="ECO:0008006" key="3">
    <source>
        <dbReference type="Google" id="ProtNLM"/>
    </source>
</evidence>
<gene>
    <name evidence="1" type="ORF">WHR41_02920</name>
</gene>
<keyword evidence="2" id="KW-1185">Reference proteome</keyword>
<dbReference type="PANTHER" id="PTHR28181:SF1">
    <property type="entry name" value="COLD TOLERANCE PROTEIN 1"/>
    <property type="match status" value="1"/>
</dbReference>
<comment type="caution">
    <text evidence="1">The sequence shown here is derived from an EMBL/GenBank/DDBJ whole genome shotgun (WGS) entry which is preliminary data.</text>
</comment>
<dbReference type="InterPro" id="IPR023214">
    <property type="entry name" value="HAD_sf"/>
</dbReference>
<evidence type="ECO:0000313" key="1">
    <source>
        <dbReference type="EMBL" id="KAL1588204.1"/>
    </source>
</evidence>
<evidence type="ECO:0000313" key="2">
    <source>
        <dbReference type="Proteomes" id="UP000803884"/>
    </source>
</evidence>
<sequence>MQRTTRSPTPRPINLVLDWDGTITIKDTMLAFGTMAQNRDVRLGKKPTGTDMFAEFGKAWMDDYSKHEQSYIPKPVDRKTIAEESAWLKSLSDVEARSAERVERSGFFTGLNRDDVQSASKSLVHSGQAALRPGWEELFLQDQSALINEDNPRFANNVSILSVNWSEAFIRATLKNAVWFHNLDKELHQTFNELDIAANEIDGLMSPDGNSGRLIDPSRAVIRTSFDKLQNFTYRKDHFNIYVGDSTTDLDCLLAADLGICIRDDPMSSSSKALAETLARLGYEVPDVSSLAMSDEEANSSTNLCWAESFDEILVNLGMLERKSRAPSKAT</sequence>
<dbReference type="EMBL" id="JAAQHG020000007">
    <property type="protein sequence ID" value="KAL1588204.1"/>
    <property type="molecule type" value="Genomic_DNA"/>
</dbReference>
<protein>
    <recommendedName>
        <fullName evidence="3">Haloacid dehalogenase-like hydrolase</fullName>
    </recommendedName>
</protein>
<dbReference type="SUPFAM" id="SSF56784">
    <property type="entry name" value="HAD-like"/>
    <property type="match status" value="1"/>
</dbReference>
<dbReference type="RefSeq" id="XP_069231309.1">
    <property type="nucleotide sequence ID" value="XM_069371526.1"/>
</dbReference>
<dbReference type="AlphaFoldDB" id="A0AB34KT70"/>